<evidence type="ECO:0000256" key="3">
    <source>
        <dbReference type="ARBA" id="ARBA00022750"/>
    </source>
</evidence>
<evidence type="ECO:0000256" key="1">
    <source>
        <dbReference type="ARBA" id="ARBA00006814"/>
    </source>
</evidence>
<dbReference type="InterPro" id="IPR000671">
    <property type="entry name" value="Peptidase_A31"/>
</dbReference>
<comment type="caution">
    <text evidence="5">The sequence shown here is derived from an EMBL/GenBank/DDBJ whole genome shotgun (WGS) entry which is preliminary data.</text>
</comment>
<accession>A0A7X1ZG80</accession>
<dbReference type="PANTHER" id="PTHR30302:SF1">
    <property type="entry name" value="HYDROGENASE 2 MATURATION PROTEASE"/>
    <property type="match status" value="1"/>
</dbReference>
<dbReference type="AlphaFoldDB" id="A0A7X1ZG80"/>
<dbReference type="OrthoDB" id="9792731at2"/>
<dbReference type="InterPro" id="IPR023430">
    <property type="entry name" value="Pept_HybD-like_dom_sf"/>
</dbReference>
<dbReference type="PANTHER" id="PTHR30302">
    <property type="entry name" value="HYDROGENASE 1 MATURATION PROTEASE"/>
    <property type="match status" value="1"/>
</dbReference>
<keyword evidence="6" id="KW-1185">Reference proteome</keyword>
<dbReference type="Pfam" id="PF01750">
    <property type="entry name" value="HycI"/>
    <property type="match status" value="1"/>
</dbReference>
<evidence type="ECO:0000313" key="5">
    <source>
        <dbReference type="EMBL" id="MQX37444.1"/>
    </source>
</evidence>
<evidence type="ECO:0000256" key="2">
    <source>
        <dbReference type="ARBA" id="ARBA00022670"/>
    </source>
</evidence>
<proteinExistence type="inferred from homology"/>
<dbReference type="Proteomes" id="UP000434582">
    <property type="component" value="Unassembled WGS sequence"/>
</dbReference>
<dbReference type="GO" id="GO:0008047">
    <property type="term" value="F:enzyme activator activity"/>
    <property type="evidence" value="ECO:0007669"/>
    <property type="project" value="InterPro"/>
</dbReference>
<evidence type="ECO:0000256" key="4">
    <source>
        <dbReference type="ARBA" id="ARBA00022801"/>
    </source>
</evidence>
<keyword evidence="4" id="KW-0378">Hydrolase</keyword>
<dbReference type="GO" id="GO:0004190">
    <property type="term" value="F:aspartic-type endopeptidase activity"/>
    <property type="evidence" value="ECO:0007669"/>
    <property type="project" value="UniProtKB-KW"/>
</dbReference>
<evidence type="ECO:0000313" key="6">
    <source>
        <dbReference type="Proteomes" id="UP000434582"/>
    </source>
</evidence>
<dbReference type="RefSeq" id="WP_153344925.1">
    <property type="nucleotide sequence ID" value="NZ_WIVE01000042.1"/>
</dbReference>
<comment type="similarity">
    <text evidence="1">Belongs to the peptidase A31 family.</text>
</comment>
<gene>
    <name evidence="5" type="ORF">GHC57_13035</name>
</gene>
<dbReference type="CDD" id="cd00518">
    <property type="entry name" value="H2MP"/>
    <property type="match status" value="1"/>
</dbReference>
<dbReference type="NCBIfam" id="TIGR00072">
    <property type="entry name" value="hydrog_prot"/>
    <property type="match status" value="1"/>
</dbReference>
<protein>
    <submittedName>
        <fullName evidence="5">Hydrogenase maturation protease</fullName>
    </submittedName>
</protein>
<organism evidence="5 6">
    <name type="scientific">Roseospira navarrensis</name>
    <dbReference type="NCBI Taxonomy" id="140058"/>
    <lineage>
        <taxon>Bacteria</taxon>
        <taxon>Pseudomonadati</taxon>
        <taxon>Pseudomonadota</taxon>
        <taxon>Alphaproteobacteria</taxon>
        <taxon>Rhodospirillales</taxon>
        <taxon>Rhodospirillaceae</taxon>
        <taxon>Roseospira</taxon>
    </lineage>
</organism>
<dbReference type="EMBL" id="WIVE01000042">
    <property type="protein sequence ID" value="MQX37444.1"/>
    <property type="molecule type" value="Genomic_DNA"/>
</dbReference>
<reference evidence="5 6" key="1">
    <citation type="submission" date="2019-10" db="EMBL/GenBank/DDBJ databases">
        <title>Draft whole-genome sequence of the purple nonsulfur photosynthetic bacterium Roseospira navarrensis DSM 15114.</title>
        <authorList>
            <person name="Kyndt J.A."/>
            <person name="Meyer T.E."/>
        </authorList>
    </citation>
    <scope>NUCLEOTIDE SEQUENCE [LARGE SCALE GENOMIC DNA]</scope>
    <source>
        <strain evidence="5 6">DSM 15114</strain>
    </source>
</reference>
<keyword evidence="3" id="KW-0064">Aspartyl protease</keyword>
<keyword evidence="2 5" id="KW-0645">Protease</keyword>
<dbReference type="SUPFAM" id="SSF53163">
    <property type="entry name" value="HybD-like"/>
    <property type="match status" value="1"/>
</dbReference>
<name>A0A7X1ZG80_9PROT</name>
<dbReference type="Gene3D" id="3.40.50.1450">
    <property type="entry name" value="HybD-like"/>
    <property type="match status" value="1"/>
</dbReference>
<sequence>MPTPDGARPLVIGVGQPDRGDDALGLAALARLEGEAWGGVDRVAHHGEGLGLIALWEDRARVVLLDAMDAGKPPGALLRFTPDSGPLMARAFRTSSHAFGVAEAVETARVLGRLPASLVLLGVQGAAWDLGAPLSAPVANALPGLIDEVKRALAL</sequence>
<dbReference type="GO" id="GO:0016485">
    <property type="term" value="P:protein processing"/>
    <property type="evidence" value="ECO:0007669"/>
    <property type="project" value="TreeGrafter"/>
</dbReference>